<dbReference type="AlphaFoldDB" id="A0AAV0J5A6"/>
<dbReference type="EMBL" id="CAMGYJ010000004">
    <property type="protein sequence ID" value="CAI0404792.1"/>
    <property type="molecule type" value="Genomic_DNA"/>
</dbReference>
<gene>
    <name evidence="1" type="ORF">LITE_LOCUS12615</name>
</gene>
<feature type="non-terminal residue" evidence="1">
    <location>
        <position position="60"/>
    </location>
</feature>
<proteinExistence type="predicted"/>
<keyword evidence="2" id="KW-1185">Reference proteome</keyword>
<reference evidence="1" key="1">
    <citation type="submission" date="2022-08" db="EMBL/GenBank/DDBJ databases">
        <authorList>
            <person name="Gutierrez-Valencia J."/>
        </authorList>
    </citation>
    <scope>NUCLEOTIDE SEQUENCE</scope>
</reference>
<dbReference type="Proteomes" id="UP001154282">
    <property type="component" value="Unassembled WGS sequence"/>
</dbReference>
<evidence type="ECO:0000313" key="2">
    <source>
        <dbReference type="Proteomes" id="UP001154282"/>
    </source>
</evidence>
<organism evidence="1 2">
    <name type="scientific">Linum tenue</name>
    <dbReference type="NCBI Taxonomy" id="586396"/>
    <lineage>
        <taxon>Eukaryota</taxon>
        <taxon>Viridiplantae</taxon>
        <taxon>Streptophyta</taxon>
        <taxon>Embryophyta</taxon>
        <taxon>Tracheophyta</taxon>
        <taxon>Spermatophyta</taxon>
        <taxon>Magnoliopsida</taxon>
        <taxon>eudicotyledons</taxon>
        <taxon>Gunneridae</taxon>
        <taxon>Pentapetalae</taxon>
        <taxon>rosids</taxon>
        <taxon>fabids</taxon>
        <taxon>Malpighiales</taxon>
        <taxon>Linaceae</taxon>
        <taxon>Linum</taxon>
    </lineage>
</organism>
<name>A0AAV0J5A6_9ROSI</name>
<protein>
    <submittedName>
        <fullName evidence="1">Uncharacterized protein</fullName>
    </submittedName>
</protein>
<sequence length="60" mass="7064">MTAATHTFSFPFIPQPLCLLHPLLLDPELLRQHLPQLLPLEHIPVHHIKRLVLLVRVHRR</sequence>
<evidence type="ECO:0000313" key="1">
    <source>
        <dbReference type="EMBL" id="CAI0404792.1"/>
    </source>
</evidence>
<accession>A0AAV0J5A6</accession>
<comment type="caution">
    <text evidence="1">The sequence shown here is derived from an EMBL/GenBank/DDBJ whole genome shotgun (WGS) entry which is preliminary data.</text>
</comment>